<proteinExistence type="inferred from homology"/>
<keyword evidence="7" id="KW-1185">Reference proteome</keyword>
<dbReference type="SUPFAM" id="SSF52540">
    <property type="entry name" value="P-loop containing nucleoside triphosphate hydrolases"/>
    <property type="match status" value="1"/>
</dbReference>
<dbReference type="FunFam" id="3.40.50.300:FF:000541">
    <property type="entry name" value="Immunity related GTPase M"/>
    <property type="match status" value="1"/>
</dbReference>
<reference evidence="6" key="2">
    <citation type="submission" date="2025-08" db="UniProtKB">
        <authorList>
            <consortium name="Ensembl"/>
        </authorList>
    </citation>
    <scope>IDENTIFICATION</scope>
</reference>
<evidence type="ECO:0000313" key="7">
    <source>
        <dbReference type="Proteomes" id="UP000008672"/>
    </source>
</evidence>
<sequence>ISKEELSEMKMLVQSKVVQEVAAQIQNLLSLMENVKLNIAVTGESGSGKSTFVNAIRGLDDEDKRAARTGVTETTMKAIMYPHPNLPSVQLWDLPGTGTPNFQPEQYLKQVNLEKYDFFIIIASERFMENHARLARSIEAMGKKFYFVRSKVDLDLDASKKRRKDLRSDCIRGLERVGMISPKVFLLSCFDLHKYDFQRLQDTLEDELDDNKRHVFKLSLPNISSSCIQKKKEALKKGLWKKALSNCLTSVIPGVPMQANIPTLIKTLSSYQQSFGLDDDSLYRLAGKLQKSPADLKRRMKSSIAKDLS</sequence>
<accession>H3AAJ2</accession>
<evidence type="ECO:0000259" key="5">
    <source>
        <dbReference type="PROSITE" id="PS51716"/>
    </source>
</evidence>
<dbReference type="InterPro" id="IPR030385">
    <property type="entry name" value="G_IRG_dom"/>
</dbReference>
<dbReference type="PANTHER" id="PTHR32341:SF17">
    <property type="entry name" value="IRG-TYPE G DOMAIN-CONTAINING PROTEIN"/>
    <property type="match status" value="1"/>
</dbReference>
<dbReference type="Proteomes" id="UP000008672">
    <property type="component" value="Unassembled WGS sequence"/>
</dbReference>
<evidence type="ECO:0000256" key="3">
    <source>
        <dbReference type="ARBA" id="ARBA00022801"/>
    </source>
</evidence>
<feature type="domain" description="IRG-type G" evidence="5">
    <location>
        <begin position="35"/>
        <end position="207"/>
    </location>
</feature>
<evidence type="ECO:0000256" key="4">
    <source>
        <dbReference type="ARBA" id="ARBA00023134"/>
    </source>
</evidence>
<evidence type="ECO:0000256" key="1">
    <source>
        <dbReference type="ARBA" id="ARBA00005429"/>
    </source>
</evidence>
<dbReference type="GO" id="GO:0003924">
    <property type="term" value="F:GTPase activity"/>
    <property type="evidence" value="ECO:0007669"/>
    <property type="project" value="TreeGrafter"/>
</dbReference>
<dbReference type="EMBL" id="AFYH01144934">
    <property type="status" value="NOT_ANNOTATED_CDS"/>
    <property type="molecule type" value="Genomic_DNA"/>
</dbReference>
<comment type="similarity">
    <text evidence="1">Belongs to the TRAFAC class dynamin-like GTPase superfamily. IRG family.</text>
</comment>
<dbReference type="PANTHER" id="PTHR32341">
    <property type="entry name" value="INTERFERON-INDUCIBLE GTPASE"/>
    <property type="match status" value="1"/>
</dbReference>
<reference evidence="6" key="3">
    <citation type="submission" date="2025-09" db="UniProtKB">
        <authorList>
            <consortium name="Ensembl"/>
        </authorList>
    </citation>
    <scope>IDENTIFICATION</scope>
</reference>
<evidence type="ECO:0000313" key="6">
    <source>
        <dbReference type="Ensembl" id="ENSLACP00000006663.1"/>
    </source>
</evidence>
<dbReference type="Ensembl" id="ENSLACT00000006717.1">
    <property type="protein sequence ID" value="ENSLACP00000006663.1"/>
    <property type="gene ID" value="ENSLACG00000005910.1"/>
</dbReference>
<gene>
    <name evidence="6" type="primary">LOC102352963</name>
</gene>
<keyword evidence="3" id="KW-0378">Hydrolase</keyword>
<dbReference type="PROSITE" id="PS51716">
    <property type="entry name" value="G_IRG"/>
    <property type="match status" value="1"/>
</dbReference>
<keyword evidence="2" id="KW-0547">Nucleotide-binding</keyword>
<dbReference type="InParanoid" id="H3AAJ2"/>
<dbReference type="InterPro" id="IPR051515">
    <property type="entry name" value="IRG"/>
</dbReference>
<dbReference type="eggNOG" id="ENOG502QVU0">
    <property type="taxonomic scope" value="Eukaryota"/>
</dbReference>
<dbReference type="GO" id="GO:0005525">
    <property type="term" value="F:GTP binding"/>
    <property type="evidence" value="ECO:0007669"/>
    <property type="project" value="UniProtKB-KW"/>
</dbReference>
<dbReference type="Bgee" id="ENSLACG00000005910">
    <property type="expression patterns" value="Expressed in muscle tissue and 6 other cell types or tissues"/>
</dbReference>
<protein>
    <recommendedName>
        <fullName evidence="5">IRG-type G domain-containing protein</fullName>
    </recommendedName>
</protein>
<name>H3AAJ2_LATCH</name>
<organism evidence="6 7">
    <name type="scientific">Latimeria chalumnae</name>
    <name type="common">Coelacanth</name>
    <dbReference type="NCBI Taxonomy" id="7897"/>
    <lineage>
        <taxon>Eukaryota</taxon>
        <taxon>Metazoa</taxon>
        <taxon>Chordata</taxon>
        <taxon>Craniata</taxon>
        <taxon>Vertebrata</taxon>
        <taxon>Euteleostomi</taxon>
        <taxon>Coelacanthiformes</taxon>
        <taxon>Coelacanthidae</taxon>
        <taxon>Latimeria</taxon>
    </lineage>
</organism>
<reference evidence="7" key="1">
    <citation type="submission" date="2011-08" db="EMBL/GenBank/DDBJ databases">
        <title>The draft genome of Latimeria chalumnae.</title>
        <authorList>
            <person name="Di Palma F."/>
            <person name="Alfoldi J."/>
            <person name="Johnson J."/>
            <person name="Berlin A."/>
            <person name="Gnerre S."/>
            <person name="Jaffe D."/>
            <person name="MacCallum I."/>
            <person name="Young S."/>
            <person name="Walker B.J."/>
            <person name="Lander E."/>
            <person name="Lindblad-Toh K."/>
        </authorList>
    </citation>
    <scope>NUCLEOTIDE SEQUENCE [LARGE SCALE GENOMIC DNA]</scope>
    <source>
        <strain evidence="7">Wild caught</strain>
    </source>
</reference>
<dbReference type="GeneTree" id="ENSGT00950000183007"/>
<evidence type="ECO:0000256" key="2">
    <source>
        <dbReference type="ARBA" id="ARBA00022741"/>
    </source>
</evidence>
<dbReference type="HOGENOM" id="CLU_015342_2_0_1"/>
<keyword evidence="4" id="KW-0342">GTP-binding</keyword>
<dbReference type="InterPro" id="IPR027417">
    <property type="entry name" value="P-loop_NTPase"/>
</dbReference>
<dbReference type="InterPro" id="IPR007743">
    <property type="entry name" value="Immunity-related_GTPase-like"/>
</dbReference>
<dbReference type="Pfam" id="PF05049">
    <property type="entry name" value="IIGP"/>
    <property type="match status" value="1"/>
</dbReference>
<dbReference type="Gene3D" id="3.40.50.300">
    <property type="entry name" value="P-loop containing nucleotide triphosphate hydrolases"/>
    <property type="match status" value="1"/>
</dbReference>
<dbReference type="OMA" id="IEADCIR"/>
<dbReference type="AlphaFoldDB" id="H3AAJ2"/>
<dbReference type="GO" id="GO:0016020">
    <property type="term" value="C:membrane"/>
    <property type="evidence" value="ECO:0007669"/>
    <property type="project" value="InterPro"/>
</dbReference>